<proteinExistence type="predicted"/>
<feature type="transmembrane region" description="Helical" evidence="1">
    <location>
        <begin position="43"/>
        <end position="64"/>
    </location>
</feature>
<sequence>MNALMRKKKIWEYQNERYFLKLVETSADVSVESVKKAGLITSFLVYLLYKALGGVLALTFATFIGPKLIRTTAPGELPEEVEIPEHHLQSRIKNPLVWR</sequence>
<gene>
    <name evidence="2" type="ORF">AZI86_05575</name>
</gene>
<dbReference type="OrthoDB" id="5296846at2"/>
<dbReference type="Proteomes" id="UP000075320">
    <property type="component" value="Unassembled WGS sequence"/>
</dbReference>
<keyword evidence="3" id="KW-1185">Reference proteome</keyword>
<protein>
    <submittedName>
        <fullName evidence="2">Uncharacterized protein</fullName>
    </submittedName>
</protein>
<name>A0A150WQ72_BDEBC</name>
<evidence type="ECO:0000256" key="1">
    <source>
        <dbReference type="SAM" id="Phobius"/>
    </source>
</evidence>
<keyword evidence="1" id="KW-0812">Transmembrane</keyword>
<dbReference type="RefSeq" id="WP_061834080.1">
    <property type="nucleotide sequence ID" value="NZ_LUKE01000001.1"/>
</dbReference>
<dbReference type="EMBL" id="LUKE01000001">
    <property type="protein sequence ID" value="KYG66516.1"/>
    <property type="molecule type" value="Genomic_DNA"/>
</dbReference>
<organism evidence="2 3">
    <name type="scientific">Bdellovibrio bacteriovorus</name>
    <dbReference type="NCBI Taxonomy" id="959"/>
    <lineage>
        <taxon>Bacteria</taxon>
        <taxon>Pseudomonadati</taxon>
        <taxon>Bdellovibrionota</taxon>
        <taxon>Bdellovibrionia</taxon>
        <taxon>Bdellovibrionales</taxon>
        <taxon>Pseudobdellovibrionaceae</taxon>
        <taxon>Bdellovibrio</taxon>
    </lineage>
</organism>
<comment type="caution">
    <text evidence="2">The sequence shown here is derived from an EMBL/GenBank/DDBJ whole genome shotgun (WGS) entry which is preliminary data.</text>
</comment>
<evidence type="ECO:0000313" key="2">
    <source>
        <dbReference type="EMBL" id="KYG66516.1"/>
    </source>
</evidence>
<reference evidence="2 3" key="1">
    <citation type="submission" date="2016-03" db="EMBL/GenBank/DDBJ databases">
        <authorList>
            <person name="Ploux O."/>
        </authorList>
    </citation>
    <scope>NUCLEOTIDE SEQUENCE [LARGE SCALE GENOMIC DNA]</scope>
    <source>
        <strain evidence="2 3">R0</strain>
    </source>
</reference>
<accession>A0A150WQ72</accession>
<keyword evidence="1" id="KW-1133">Transmembrane helix</keyword>
<dbReference type="AlphaFoldDB" id="A0A150WQ72"/>
<keyword evidence="1" id="KW-0472">Membrane</keyword>
<evidence type="ECO:0000313" key="3">
    <source>
        <dbReference type="Proteomes" id="UP000075320"/>
    </source>
</evidence>